<keyword evidence="3" id="KW-1185">Reference proteome</keyword>
<dbReference type="InterPro" id="IPR038765">
    <property type="entry name" value="Papain-like_cys_pep_sf"/>
</dbReference>
<dbReference type="InterPro" id="IPR000668">
    <property type="entry name" value="Peptidase_C1A_C"/>
</dbReference>
<dbReference type="CDD" id="cd02619">
    <property type="entry name" value="Peptidase_C1"/>
    <property type="match status" value="1"/>
</dbReference>
<protein>
    <recommendedName>
        <fullName evidence="1">Peptidase C1A papain C-terminal domain-containing protein</fullName>
    </recommendedName>
</protein>
<dbReference type="SUPFAM" id="SSF54001">
    <property type="entry name" value="Cysteine proteinases"/>
    <property type="match status" value="1"/>
</dbReference>
<dbReference type="Gene3D" id="3.90.70.10">
    <property type="entry name" value="Cysteine proteinases"/>
    <property type="match status" value="1"/>
</dbReference>
<dbReference type="RefSeq" id="WP_157393028.1">
    <property type="nucleotide sequence ID" value="NZ_WRPP01000013.1"/>
</dbReference>
<reference evidence="2 3" key="1">
    <citation type="submission" date="2019-12" db="EMBL/GenBank/DDBJ databases">
        <title>Nocardia sp. nov. ET3-3 isolated from soil.</title>
        <authorList>
            <person name="Kanchanasin P."/>
            <person name="Tanasupawat S."/>
            <person name="Yuki M."/>
            <person name="Kudo T."/>
        </authorList>
    </citation>
    <scope>NUCLEOTIDE SEQUENCE [LARGE SCALE GENOMIC DNA]</scope>
    <source>
        <strain evidence="2 3">ET3-3</strain>
    </source>
</reference>
<gene>
    <name evidence="2" type="ORF">GPX89_40185</name>
</gene>
<evidence type="ECO:0000313" key="2">
    <source>
        <dbReference type="EMBL" id="MVU83445.1"/>
    </source>
</evidence>
<organism evidence="2 3">
    <name type="scientific">Nocardia terrae</name>
    <dbReference type="NCBI Taxonomy" id="2675851"/>
    <lineage>
        <taxon>Bacteria</taxon>
        <taxon>Bacillati</taxon>
        <taxon>Actinomycetota</taxon>
        <taxon>Actinomycetes</taxon>
        <taxon>Mycobacteriales</taxon>
        <taxon>Nocardiaceae</taxon>
        <taxon>Nocardia</taxon>
    </lineage>
</organism>
<dbReference type="AlphaFoldDB" id="A0A7K1V9X3"/>
<dbReference type="EMBL" id="WRPP01000013">
    <property type="protein sequence ID" value="MVU83445.1"/>
    <property type="molecule type" value="Genomic_DNA"/>
</dbReference>
<dbReference type="GO" id="GO:0008234">
    <property type="term" value="F:cysteine-type peptidase activity"/>
    <property type="evidence" value="ECO:0007669"/>
    <property type="project" value="InterPro"/>
</dbReference>
<accession>A0A7K1V9X3</accession>
<feature type="domain" description="Peptidase C1A papain C-terminal" evidence="1">
    <location>
        <begin position="55"/>
        <end position="94"/>
    </location>
</feature>
<comment type="caution">
    <text evidence="2">The sequence shown here is derived from an EMBL/GenBank/DDBJ whole genome shotgun (WGS) entry which is preliminary data.</text>
</comment>
<dbReference type="GO" id="GO:0006508">
    <property type="term" value="P:proteolysis"/>
    <property type="evidence" value="ECO:0007669"/>
    <property type="project" value="InterPro"/>
</dbReference>
<name>A0A7K1V9X3_9NOCA</name>
<dbReference type="Proteomes" id="UP000466794">
    <property type="component" value="Unassembled WGS sequence"/>
</dbReference>
<sequence length="115" mass="12917">MTYSEFARFRRPRPRVALGGCLADGYPFVFGFTAYESIFTPAVDKTGAIPLPHHSEKVVGGHCVVAVGYDDSRQVFRIRNSWGETWGDNGYGTMPYAYLLSRIASDFWTIRTVRG</sequence>
<evidence type="ECO:0000313" key="3">
    <source>
        <dbReference type="Proteomes" id="UP000466794"/>
    </source>
</evidence>
<proteinExistence type="predicted"/>
<dbReference type="Pfam" id="PF00112">
    <property type="entry name" value="Peptidase_C1"/>
    <property type="match status" value="1"/>
</dbReference>
<evidence type="ECO:0000259" key="1">
    <source>
        <dbReference type="Pfam" id="PF00112"/>
    </source>
</evidence>